<protein>
    <submittedName>
        <fullName evidence="1">Uncharacterized protein</fullName>
    </submittedName>
</protein>
<dbReference type="KEGG" id="trb:HB776_26745"/>
<dbReference type="RefSeq" id="WP_147421597.1">
    <property type="nucleotide sequence ID" value="NZ_CP050292.1"/>
</dbReference>
<evidence type="ECO:0000313" key="2">
    <source>
        <dbReference type="Proteomes" id="UP000515291"/>
    </source>
</evidence>
<dbReference type="AlphaFoldDB" id="A0A7G6U5W6"/>
<reference evidence="2" key="1">
    <citation type="journal article" date="2020" name="Mol. Plant Microbe">
        <title>Rhizobial microsymbionts of the narrowly endemic Oxytropis species growing in Kamchatka are characterized by significant genetic diversity and possess a set of genes that are associated with T3SS and T6SS secretion systems and can affect the development of symbiosis.</title>
        <authorList>
            <person name="Safronova V."/>
            <person name="Guro P."/>
            <person name="Sazanova A."/>
            <person name="Kuznetsova I."/>
            <person name="Belimov A."/>
            <person name="Yakubov V."/>
            <person name="Chirak E."/>
            <person name="Afonin A."/>
            <person name="Gogolev Y."/>
            <person name="Andronov E."/>
            <person name="Tikhonovich I."/>
        </authorList>
    </citation>
    <scope>NUCLEOTIDE SEQUENCE [LARGE SCALE GENOMIC DNA]</scope>
    <source>
        <strain evidence="2">581</strain>
    </source>
</reference>
<evidence type="ECO:0000313" key="1">
    <source>
        <dbReference type="EMBL" id="QND74398.1"/>
    </source>
</evidence>
<name>A0A7G6U5W6_9BRAD</name>
<organism evidence="1 2">
    <name type="scientific">Tardiphaga robiniae</name>
    <dbReference type="NCBI Taxonomy" id="943830"/>
    <lineage>
        <taxon>Bacteria</taxon>
        <taxon>Pseudomonadati</taxon>
        <taxon>Pseudomonadota</taxon>
        <taxon>Alphaproteobacteria</taxon>
        <taxon>Hyphomicrobiales</taxon>
        <taxon>Nitrobacteraceae</taxon>
        <taxon>Tardiphaga</taxon>
    </lineage>
</organism>
<sequence length="118" mass="13467">MQVERILREYGHFLRPMSEAPRDGQRILGHSAQGGAQGAHLISCYWELQPQGLIGPNWVEERDSPIGYIDRYFDGWIRPREFRLLDSVAINRLLVAYIDDARAADNREALKMLEAGDG</sequence>
<accession>A0A7G6U5W6</accession>
<dbReference type="Proteomes" id="UP000515291">
    <property type="component" value="Chromosome"/>
</dbReference>
<proteinExistence type="predicted"/>
<gene>
    <name evidence="1" type="ORF">HB776_26745</name>
</gene>
<dbReference type="EMBL" id="CP050292">
    <property type="protein sequence ID" value="QND74398.1"/>
    <property type="molecule type" value="Genomic_DNA"/>
</dbReference>